<comment type="similarity">
    <text evidence="1">Belongs to the tubulin--tyrosine ligase family.</text>
</comment>
<dbReference type="WBParaSite" id="SRAE_1000125600.1">
    <property type="protein sequence ID" value="SRAE_1000125600.1"/>
    <property type="gene ID" value="WBGene00257860"/>
</dbReference>
<evidence type="ECO:0000256" key="6">
    <source>
        <dbReference type="ARBA" id="ARBA00049274"/>
    </source>
</evidence>
<dbReference type="RefSeq" id="XP_024502192.1">
    <property type="nucleotide sequence ID" value="XM_024648189.1"/>
</dbReference>
<name>A0A090KZN0_STRRB</name>
<protein>
    <recommendedName>
        <fullName evidence="5">Tubulin--tyrosine ligase-like protein 5</fullName>
    </recommendedName>
</protein>
<accession>A0A090KZN0</accession>
<evidence type="ECO:0000313" key="7">
    <source>
        <dbReference type="EMBL" id="CEF62990.1"/>
    </source>
</evidence>
<dbReference type="GO" id="GO:0070740">
    <property type="term" value="F:tubulin-glutamic acid ligase activity"/>
    <property type="evidence" value="ECO:0007669"/>
    <property type="project" value="TreeGrafter"/>
</dbReference>
<evidence type="ECO:0000256" key="2">
    <source>
        <dbReference type="ARBA" id="ARBA00022598"/>
    </source>
</evidence>
<proteinExistence type="inferred from homology"/>
<dbReference type="CTD" id="36375355"/>
<keyword evidence="4" id="KW-0067">ATP-binding</keyword>
<evidence type="ECO:0000313" key="9">
    <source>
        <dbReference type="WBParaSite" id="SRAE_1000125600.1"/>
    </source>
</evidence>
<dbReference type="GeneID" id="36375355"/>
<organism evidence="7">
    <name type="scientific">Strongyloides ratti</name>
    <name type="common">Parasitic roundworm</name>
    <dbReference type="NCBI Taxonomy" id="34506"/>
    <lineage>
        <taxon>Eukaryota</taxon>
        <taxon>Metazoa</taxon>
        <taxon>Ecdysozoa</taxon>
        <taxon>Nematoda</taxon>
        <taxon>Chromadorea</taxon>
        <taxon>Rhabditida</taxon>
        <taxon>Tylenchina</taxon>
        <taxon>Panagrolaimomorpha</taxon>
        <taxon>Strongyloidoidea</taxon>
        <taxon>Strongyloididae</taxon>
        <taxon>Strongyloides</taxon>
    </lineage>
</organism>
<sequence>MVDSSTQESIVKSTAMVSLIGPPIPKKLKPQKENEEEEIVKIQDSEILNDDGINCDDKTLWTFANFNIRALHPTLQNRNSKRYTMLGIENNLTFKMIKSDNKLIRTIFYNHGFTECSPANTKVNILWSRVHIRPLQLRNLQPWQKVNHFPKSSELTRKDRMSENLLKSKYTHGDAYNIFPKTFIFPRDTEKLKEDMCKNSNYMYIVKPPASSRGRGIHIVNSLDEIDSNENLVISRYIKNPYLINGLKFDLRFYVLITSFYPLICYLYEDGLTRFASEKYSNDVETIKQPFVHLTNYSLNKDNTSFQKNNGQEGQGHKWTISAMLRHLKNVDGVDTDLLMARIEDLVIKSLLSVQSVISAAARSVLYHPQNCFELLGYDIMIDENLKPWLIEVNLTPSLKCDSPLDTGLKSKLIIDTLNIASLPVMSCQKLKPGTNEEMEDEESINNKSLEHHYDDVIGEYVIDKKQRCYPIRPYNQVIRRFGNIFNNKLRIKSQNSKRLDLSKMQRTLEKKVRLEENRLGYFKRIFPQPFTYKIYEPLMDYCGNEQWDKKIHQVLFGNEAIETYTDSEFVRCFHKQMINTNFELPKNYQDESLKIMTEWFKNISKYNESIFENNELPKMLPRIRINPRLRSHSFNELLDRNRQLIEEKKRLLVAQETLSKPDDDLIDCSSTDSTTPVL</sequence>
<dbReference type="PROSITE" id="PS51221">
    <property type="entry name" value="TTL"/>
    <property type="match status" value="1"/>
</dbReference>
<dbReference type="Proteomes" id="UP000035682">
    <property type="component" value="Unplaced"/>
</dbReference>
<comment type="catalytic activity">
    <reaction evidence="6">
        <text>L-glutamyl-[protein] + L-glutamate + ATP = gamma-L-glutamyl-L-glutamyl-[protein] + ADP + phosphate + H(+)</text>
        <dbReference type="Rhea" id="RHEA:60144"/>
        <dbReference type="Rhea" id="RHEA-COMP:10208"/>
        <dbReference type="Rhea" id="RHEA-COMP:15517"/>
        <dbReference type="ChEBI" id="CHEBI:15378"/>
        <dbReference type="ChEBI" id="CHEBI:29973"/>
        <dbReference type="ChEBI" id="CHEBI:29985"/>
        <dbReference type="ChEBI" id="CHEBI:30616"/>
        <dbReference type="ChEBI" id="CHEBI:43474"/>
        <dbReference type="ChEBI" id="CHEBI:143622"/>
        <dbReference type="ChEBI" id="CHEBI:456216"/>
    </reaction>
    <physiologicalReaction direction="left-to-right" evidence="6">
        <dbReference type="Rhea" id="RHEA:60145"/>
    </physiologicalReaction>
</comment>
<keyword evidence="8" id="KW-1185">Reference proteome</keyword>
<dbReference type="GO" id="GO:0005524">
    <property type="term" value="F:ATP binding"/>
    <property type="evidence" value="ECO:0007669"/>
    <property type="project" value="UniProtKB-KW"/>
</dbReference>
<dbReference type="OrthoDB" id="2016263at2759"/>
<evidence type="ECO:0000256" key="5">
    <source>
        <dbReference type="ARBA" id="ARBA00041448"/>
    </source>
</evidence>
<dbReference type="GO" id="GO:0034606">
    <property type="term" value="P:response to hermaphrodite contact"/>
    <property type="evidence" value="ECO:0007669"/>
    <property type="project" value="EnsemblMetazoa"/>
</dbReference>
<keyword evidence="3" id="KW-0547">Nucleotide-binding</keyword>
<dbReference type="STRING" id="34506.A0A090KZN0"/>
<evidence type="ECO:0000256" key="4">
    <source>
        <dbReference type="ARBA" id="ARBA00022840"/>
    </source>
</evidence>
<dbReference type="PANTHER" id="PTHR12241">
    <property type="entry name" value="TUBULIN POLYGLUTAMYLASE"/>
    <property type="match status" value="1"/>
</dbReference>
<dbReference type="Pfam" id="PF03133">
    <property type="entry name" value="TTL"/>
    <property type="match status" value="1"/>
</dbReference>
<evidence type="ECO:0000313" key="8">
    <source>
        <dbReference type="Proteomes" id="UP000035682"/>
    </source>
</evidence>
<reference evidence="7 8" key="1">
    <citation type="submission" date="2014-09" db="EMBL/GenBank/DDBJ databases">
        <authorList>
            <person name="Martin A.A."/>
        </authorList>
    </citation>
    <scope>NUCLEOTIDE SEQUENCE</scope>
    <source>
        <strain evidence="8">ED321</strain>
        <strain evidence="7">ED321 Heterogonic</strain>
    </source>
</reference>
<reference evidence="9" key="2">
    <citation type="submission" date="2020-12" db="UniProtKB">
        <authorList>
            <consortium name="WormBaseParasite"/>
        </authorList>
    </citation>
    <scope>IDENTIFICATION</scope>
</reference>
<dbReference type="PANTHER" id="PTHR12241:SF145">
    <property type="entry name" value="TUBULIN POLYGLUTAMYLASE TTLL5"/>
    <property type="match status" value="1"/>
</dbReference>
<dbReference type="GO" id="GO:0000226">
    <property type="term" value="P:microtubule cytoskeleton organization"/>
    <property type="evidence" value="ECO:0007669"/>
    <property type="project" value="TreeGrafter"/>
</dbReference>
<evidence type="ECO:0000256" key="1">
    <source>
        <dbReference type="ARBA" id="ARBA00006820"/>
    </source>
</evidence>
<dbReference type="AlphaFoldDB" id="A0A090KZN0"/>
<dbReference type="SUPFAM" id="SSF56059">
    <property type="entry name" value="Glutathione synthetase ATP-binding domain-like"/>
    <property type="match status" value="1"/>
</dbReference>
<dbReference type="InterPro" id="IPR004344">
    <property type="entry name" value="TTL/TTLL_fam"/>
</dbReference>
<dbReference type="GO" id="GO:0015631">
    <property type="term" value="F:tubulin binding"/>
    <property type="evidence" value="ECO:0007669"/>
    <property type="project" value="TreeGrafter"/>
</dbReference>
<evidence type="ECO:0000313" key="10">
    <source>
        <dbReference type="WormBase" id="SRAE_1000125600"/>
    </source>
</evidence>
<gene>
    <name evidence="7 9 10" type="ORF">SRAE_1000125600</name>
</gene>
<evidence type="ECO:0000256" key="3">
    <source>
        <dbReference type="ARBA" id="ARBA00022741"/>
    </source>
</evidence>
<dbReference type="Gene3D" id="3.30.470.20">
    <property type="entry name" value="ATP-grasp fold, B domain"/>
    <property type="match status" value="1"/>
</dbReference>
<keyword evidence="2" id="KW-0436">Ligase</keyword>
<dbReference type="EMBL" id="LN609528">
    <property type="protein sequence ID" value="CEF62990.1"/>
    <property type="molecule type" value="Genomic_DNA"/>
</dbReference>
<dbReference type="WormBase" id="SRAE_1000125600">
    <property type="protein sequence ID" value="SRP09836"/>
    <property type="gene ID" value="WBGene00257860"/>
</dbReference>
<dbReference type="GO" id="GO:0036064">
    <property type="term" value="C:ciliary basal body"/>
    <property type="evidence" value="ECO:0007669"/>
    <property type="project" value="TreeGrafter"/>
</dbReference>